<evidence type="ECO:0000256" key="6">
    <source>
        <dbReference type="ARBA" id="ARBA00023180"/>
    </source>
</evidence>
<dbReference type="GO" id="GO:0016020">
    <property type="term" value="C:membrane"/>
    <property type="evidence" value="ECO:0007669"/>
    <property type="project" value="InterPro"/>
</dbReference>
<organism evidence="10 11">
    <name type="scientific">Sphaeramia orbicularis</name>
    <name type="common">orbiculate cardinalfish</name>
    <dbReference type="NCBI Taxonomy" id="375764"/>
    <lineage>
        <taxon>Eukaryota</taxon>
        <taxon>Metazoa</taxon>
        <taxon>Chordata</taxon>
        <taxon>Craniata</taxon>
        <taxon>Vertebrata</taxon>
        <taxon>Euteleostomi</taxon>
        <taxon>Actinopterygii</taxon>
        <taxon>Neopterygii</taxon>
        <taxon>Teleostei</taxon>
        <taxon>Neoteleostei</taxon>
        <taxon>Acanthomorphata</taxon>
        <taxon>Gobiaria</taxon>
        <taxon>Kurtiformes</taxon>
        <taxon>Apogonoidei</taxon>
        <taxon>Apogonidae</taxon>
        <taxon>Apogoninae</taxon>
        <taxon>Sphaeramia</taxon>
    </lineage>
</organism>
<keyword evidence="4" id="KW-0677">Repeat</keyword>
<feature type="domain" description="SRCR" evidence="9">
    <location>
        <begin position="335"/>
        <end position="434"/>
    </location>
</feature>
<comment type="caution">
    <text evidence="7">Lacks conserved residue(s) required for the propagation of feature annotation.</text>
</comment>
<evidence type="ECO:0000313" key="10">
    <source>
        <dbReference type="Ensembl" id="ENSSORP00005055101.1"/>
    </source>
</evidence>
<dbReference type="SMART" id="SM00202">
    <property type="entry name" value="SR"/>
    <property type="match status" value="4"/>
</dbReference>
<dbReference type="PRINTS" id="PR00258">
    <property type="entry name" value="SPERACTRCPTR"/>
</dbReference>
<dbReference type="PROSITE" id="PS50287">
    <property type="entry name" value="SRCR_2"/>
    <property type="match status" value="5"/>
</dbReference>
<feature type="domain" description="SRCR" evidence="9">
    <location>
        <begin position="32"/>
        <end position="108"/>
    </location>
</feature>
<evidence type="ECO:0000256" key="8">
    <source>
        <dbReference type="SAM" id="SignalP"/>
    </source>
</evidence>
<dbReference type="InterPro" id="IPR013783">
    <property type="entry name" value="Ig-like_fold"/>
</dbReference>
<reference evidence="10" key="2">
    <citation type="submission" date="2025-08" db="UniProtKB">
        <authorList>
            <consortium name="Ensembl"/>
        </authorList>
    </citation>
    <scope>IDENTIFICATION</scope>
</reference>
<keyword evidence="2" id="KW-0964">Secreted</keyword>
<dbReference type="PANTHER" id="PTHR19331">
    <property type="entry name" value="SCAVENGER RECEPTOR DOMAIN-CONTAINING"/>
    <property type="match status" value="1"/>
</dbReference>
<evidence type="ECO:0000256" key="2">
    <source>
        <dbReference type="ARBA" id="ARBA00022525"/>
    </source>
</evidence>
<feature type="disulfide bond" evidence="7">
    <location>
        <begin position="305"/>
        <end position="315"/>
    </location>
</feature>
<dbReference type="InterPro" id="IPR001190">
    <property type="entry name" value="SRCR"/>
</dbReference>
<protein>
    <recommendedName>
        <fullName evidence="9">SRCR domain-containing protein</fullName>
    </recommendedName>
</protein>
<evidence type="ECO:0000256" key="5">
    <source>
        <dbReference type="ARBA" id="ARBA00023157"/>
    </source>
</evidence>
<dbReference type="PANTHER" id="PTHR19331:SF22">
    <property type="entry name" value="DELETED IN MALIGNANT BRAIN TUMORS 1 PROTEIN"/>
    <property type="match status" value="1"/>
</dbReference>
<dbReference type="InterPro" id="IPR036772">
    <property type="entry name" value="SRCR-like_dom_sf"/>
</dbReference>
<evidence type="ECO:0000256" key="4">
    <source>
        <dbReference type="ARBA" id="ARBA00022737"/>
    </source>
</evidence>
<dbReference type="AlphaFoldDB" id="A0A673CHN0"/>
<keyword evidence="3 8" id="KW-0732">Signal</keyword>
<feature type="disulfide bond" evidence="7">
    <location>
        <begin position="196"/>
        <end position="206"/>
    </location>
</feature>
<dbReference type="InterPro" id="IPR036179">
    <property type="entry name" value="Ig-like_dom_sf"/>
</dbReference>
<feature type="disulfide bond" evidence="7">
    <location>
        <begin position="508"/>
        <end position="518"/>
    </location>
</feature>
<dbReference type="Ensembl" id="ENSSORT00005056379.1">
    <property type="protein sequence ID" value="ENSSORP00005055101.1"/>
    <property type="gene ID" value="ENSSORG00005024631.1"/>
</dbReference>
<keyword evidence="11" id="KW-1185">Reference proteome</keyword>
<feature type="disulfide bond" evidence="7">
    <location>
        <begin position="403"/>
        <end position="413"/>
    </location>
</feature>
<dbReference type="Proteomes" id="UP000472271">
    <property type="component" value="Chromosome 4"/>
</dbReference>
<evidence type="ECO:0000313" key="11">
    <source>
        <dbReference type="Proteomes" id="UP000472271"/>
    </source>
</evidence>
<dbReference type="FunFam" id="3.10.250.10:FF:000004">
    <property type="entry name" value="Scavenger receptor cysteine-rich type 1 protein M130"/>
    <property type="match status" value="1"/>
</dbReference>
<dbReference type="SUPFAM" id="SSF48726">
    <property type="entry name" value="Immunoglobulin"/>
    <property type="match status" value="1"/>
</dbReference>
<keyword evidence="6" id="KW-0325">Glycoprotein</keyword>
<reference evidence="10" key="1">
    <citation type="submission" date="2019-06" db="EMBL/GenBank/DDBJ databases">
        <authorList>
            <consortium name="Wellcome Sanger Institute Data Sharing"/>
        </authorList>
    </citation>
    <scope>NUCLEOTIDE SEQUENCE [LARGE SCALE GENOMIC DNA]</scope>
</reference>
<feature type="domain" description="SRCR" evidence="9">
    <location>
        <begin position="230"/>
        <end position="332"/>
    </location>
</feature>
<name>A0A673CHN0_9TELE</name>
<sequence length="673" mass="72529">MDHAPYVLVFLCISIQGLLSENNSTSTESVHFRLVGGASRCHGDLEMKQKDGNWKPVEGLYWYRKLGNRVCAELNCGSAVSVRYRDTDSEIDNWWIRSDCDESELRDCFRSESFVFSSLELNCSDSVRLVHGSSVCSGRLEVHSPQSRSWSSVCEGHLDLPGAQVVCRELGCGAPGLLQGALSGAAEAPVVQTFTCEGHESALLDCGSSGAQTCSSGTAVDLTCTDPDDVRLVGGASRCNGTVQIKHHGEWRDVEYFDYSGPWTLKAADVICRRLDCGSAVSGRRSDSSDPSYLFGSGWHISPTCLLSTSALMDCVRTDTSYSFSTLSLTCSDSVRLVHGSSLCSGRLEVRSNQSWSSVCEEDLDLNDAQVVCRELGCGAPGLLQGALYGEGEAPVWTSELQCEGHESAVLDCRRSSSAGKTCSPGTAAGLTCSDPGGVRLVGQPSRCAGTLEIQHLGQWRPVIDPRRDWDLKSGSAVCQYLDCGSAVSVNNTQDSAHRPVWSVSVPCVKLTSGLRDCVELSGSYMFSSGVDVVCSDLLPQPNISLSDGVFEVYQQGFRLLTGSDFTITCSVQPQYPGGSFQLISDTKEPLNLTLPAVNHSAHFLLSAVGHTHQRDYTCVYHVHVYNHSFSSSQSPTLYLTVGDSSDRQSGAHRPGSAHMCSLPLLLLLLLLL</sequence>
<accession>A0A673CHN0</accession>
<evidence type="ECO:0000259" key="9">
    <source>
        <dbReference type="PROSITE" id="PS50287"/>
    </source>
</evidence>
<feature type="signal peptide" evidence="8">
    <location>
        <begin position="1"/>
        <end position="20"/>
    </location>
</feature>
<feature type="domain" description="SRCR" evidence="9">
    <location>
        <begin position="127"/>
        <end position="225"/>
    </location>
</feature>
<dbReference type="InParanoid" id="A0A673CHN0"/>
<evidence type="ECO:0000256" key="1">
    <source>
        <dbReference type="ARBA" id="ARBA00004613"/>
    </source>
</evidence>
<reference evidence="10" key="3">
    <citation type="submission" date="2025-09" db="UniProtKB">
        <authorList>
            <consortium name="Ensembl"/>
        </authorList>
    </citation>
    <scope>IDENTIFICATION</scope>
</reference>
<comment type="subcellular location">
    <subcellularLocation>
        <location evidence="1">Secreted</location>
    </subcellularLocation>
</comment>
<proteinExistence type="predicted"/>
<dbReference type="Gene3D" id="2.60.40.10">
    <property type="entry name" value="Immunoglobulins"/>
    <property type="match status" value="1"/>
</dbReference>
<dbReference type="SUPFAM" id="SSF56487">
    <property type="entry name" value="SRCR-like"/>
    <property type="match status" value="5"/>
</dbReference>
<evidence type="ECO:0000256" key="3">
    <source>
        <dbReference type="ARBA" id="ARBA00022729"/>
    </source>
</evidence>
<dbReference type="Gene3D" id="3.10.250.10">
    <property type="entry name" value="SRCR-like domain"/>
    <property type="match status" value="5"/>
</dbReference>
<dbReference type="FunFam" id="3.10.250.10:FF:000013">
    <property type="entry name" value="CD163 molecule like 1"/>
    <property type="match status" value="1"/>
</dbReference>
<keyword evidence="5 7" id="KW-1015">Disulfide bond</keyword>
<evidence type="ECO:0000256" key="7">
    <source>
        <dbReference type="PROSITE-ProRule" id="PRU00196"/>
    </source>
</evidence>
<feature type="chain" id="PRO_5025418729" description="SRCR domain-containing protein" evidence="8">
    <location>
        <begin position="21"/>
        <end position="673"/>
    </location>
</feature>
<dbReference type="Pfam" id="PF00530">
    <property type="entry name" value="SRCR"/>
    <property type="match status" value="5"/>
</dbReference>
<feature type="domain" description="SRCR" evidence="9">
    <location>
        <begin position="439"/>
        <end position="536"/>
    </location>
</feature>